<dbReference type="Proteomes" id="UP000829364">
    <property type="component" value="Chromosome 7"/>
</dbReference>
<dbReference type="Gene3D" id="3.50.50.60">
    <property type="entry name" value="FAD/NAD(P)-binding domain"/>
    <property type="match status" value="1"/>
</dbReference>
<feature type="region of interest" description="Disordered" evidence="6">
    <location>
        <begin position="1"/>
        <end position="66"/>
    </location>
</feature>
<dbReference type="Pfam" id="PF07992">
    <property type="entry name" value="Pyr_redox_2"/>
    <property type="match status" value="1"/>
</dbReference>
<dbReference type="SUPFAM" id="SSF51971">
    <property type="entry name" value="Nucleotide-binding domain"/>
    <property type="match status" value="1"/>
</dbReference>
<evidence type="ECO:0000256" key="3">
    <source>
        <dbReference type="ARBA" id="ARBA00022827"/>
    </source>
</evidence>
<evidence type="ECO:0000256" key="5">
    <source>
        <dbReference type="ARBA" id="ARBA00023002"/>
    </source>
</evidence>
<dbReference type="RefSeq" id="XP_047845576.1">
    <property type="nucleotide sequence ID" value="XM_047989573.1"/>
</dbReference>
<dbReference type="InterPro" id="IPR055275">
    <property type="entry name" value="Ferredox_Rdtase"/>
</dbReference>
<evidence type="ECO:0000313" key="8">
    <source>
        <dbReference type="EMBL" id="UNI22095.1"/>
    </source>
</evidence>
<dbReference type="Gene3D" id="3.40.50.720">
    <property type="entry name" value="NAD(P)-binding Rossmann-like Domain"/>
    <property type="match status" value="1"/>
</dbReference>
<evidence type="ECO:0000259" key="7">
    <source>
        <dbReference type="Pfam" id="PF07992"/>
    </source>
</evidence>
<sequence>MYTCTSRPDAQDNPSKSHHRARTKRPPPPATDRPTSRPPGPTERSRACRSHHHPAQPPAQACARHEGMRPAVARTAIGGGVRACSAAAAPASPPTSPSHTALRPCRGATSPPMRLAVVGSGPAGFYAASRVMSKLPGTLVDMYEGLPVPFGLVRHGVAPDHPEVKNCQDRFGEIAAAPNFRFLGNVSVGQPLHAAEHCVAPLGSLMRHYDTVLLAYGASEDKKLGILGESTLTGIYSARQFVGWYNGLPECAGLRPDLLRGEDAVVIGQGNVALDVARILLEDVDVLRKTDITEHALAELARSRVRRVHVVARRGPMQAAFTIKEVRELMKLPSVAFWPVNRSLIPQDIKNLPRASRRLMEVLLKGTSLSPGQSSRSWSLDSCLSPRHFLGRSDNPTAVASTEFDMTHLEEPFNPASRVINTGSTKVLPSDVVFRSVGYRSVALPEFAEAGIQFDAARGIVSNDGLGRVTRLVSGDDANPHVTAQQVAGLYCAGWLKRGPTGVIASTMQDAFATGDAIVQDWLSGGRFLQPDQIQSPGGWEAVMQDVGPSATSAVSWDRWLRIDAAEKSRGHRLGKEREKFTRTSDMLSVL</sequence>
<dbReference type="AlphaFoldDB" id="A0A9Q8QM07"/>
<dbReference type="OrthoDB" id="333024at2759"/>
<accession>A0A9Q8QM07</accession>
<comment type="cofactor">
    <cofactor evidence="1">
        <name>FAD</name>
        <dbReference type="ChEBI" id="CHEBI:57692"/>
    </cofactor>
</comment>
<keyword evidence="4" id="KW-0521">NADP</keyword>
<keyword evidence="5 8" id="KW-0560">Oxidoreductase</keyword>
<protein>
    <submittedName>
        <fullName evidence="8">Adrenodoxin-NADP(+) reductase</fullName>
        <ecNumber evidence="8">1.18.1.6</ecNumber>
    </submittedName>
</protein>
<reference evidence="8" key="1">
    <citation type="submission" date="2021-11" db="EMBL/GenBank/DDBJ databases">
        <title>Purpureocillium_takamizusanense_genome.</title>
        <authorList>
            <person name="Nguyen N.-H."/>
        </authorList>
    </citation>
    <scope>NUCLEOTIDE SEQUENCE</scope>
    <source>
        <strain evidence="8">PT3</strain>
    </source>
</reference>
<dbReference type="PANTHER" id="PTHR48467">
    <property type="entry name" value="GLUTAMATE SYNTHASE 1 [NADH], CHLOROPLASTIC-LIKE"/>
    <property type="match status" value="1"/>
</dbReference>
<feature type="compositionally biased region" description="Pro residues" evidence="6">
    <location>
        <begin position="26"/>
        <end position="41"/>
    </location>
</feature>
<keyword evidence="9" id="KW-1185">Reference proteome</keyword>
<gene>
    <name evidence="8" type="primary">ARH1</name>
    <name evidence="8" type="ORF">JDV02_008016</name>
</gene>
<evidence type="ECO:0000256" key="4">
    <source>
        <dbReference type="ARBA" id="ARBA00022857"/>
    </source>
</evidence>
<evidence type="ECO:0000313" key="9">
    <source>
        <dbReference type="Proteomes" id="UP000829364"/>
    </source>
</evidence>
<evidence type="ECO:0000256" key="2">
    <source>
        <dbReference type="ARBA" id="ARBA00022630"/>
    </source>
</evidence>
<dbReference type="PANTHER" id="PTHR48467:SF1">
    <property type="entry name" value="GLUTAMATE SYNTHASE 1 [NADH], CHLOROPLASTIC-LIKE"/>
    <property type="match status" value="1"/>
</dbReference>
<keyword evidence="3" id="KW-0274">FAD</keyword>
<dbReference type="GO" id="GO:0016491">
    <property type="term" value="F:oxidoreductase activity"/>
    <property type="evidence" value="ECO:0007669"/>
    <property type="project" value="UniProtKB-KW"/>
</dbReference>
<dbReference type="InterPro" id="IPR023753">
    <property type="entry name" value="FAD/NAD-binding_dom"/>
</dbReference>
<feature type="compositionally biased region" description="Polar residues" evidence="6">
    <location>
        <begin position="1"/>
        <end position="14"/>
    </location>
</feature>
<evidence type="ECO:0000256" key="6">
    <source>
        <dbReference type="SAM" id="MobiDB-lite"/>
    </source>
</evidence>
<evidence type="ECO:0000256" key="1">
    <source>
        <dbReference type="ARBA" id="ARBA00001974"/>
    </source>
</evidence>
<organism evidence="8 9">
    <name type="scientific">Purpureocillium takamizusanense</name>
    <dbReference type="NCBI Taxonomy" id="2060973"/>
    <lineage>
        <taxon>Eukaryota</taxon>
        <taxon>Fungi</taxon>
        <taxon>Dikarya</taxon>
        <taxon>Ascomycota</taxon>
        <taxon>Pezizomycotina</taxon>
        <taxon>Sordariomycetes</taxon>
        <taxon>Hypocreomycetidae</taxon>
        <taxon>Hypocreales</taxon>
        <taxon>Ophiocordycipitaceae</taxon>
        <taxon>Purpureocillium</taxon>
    </lineage>
</organism>
<dbReference type="InterPro" id="IPR036188">
    <property type="entry name" value="FAD/NAD-bd_sf"/>
</dbReference>
<feature type="compositionally biased region" description="Basic residues" evidence="6">
    <location>
        <begin position="16"/>
        <end position="25"/>
    </location>
</feature>
<keyword evidence="2" id="KW-0285">Flavoprotein</keyword>
<feature type="domain" description="FAD/NAD(P)-binding" evidence="7">
    <location>
        <begin position="114"/>
        <end position="286"/>
    </location>
</feature>
<name>A0A9Q8QM07_9HYPO</name>
<proteinExistence type="predicted"/>
<dbReference type="PRINTS" id="PR00419">
    <property type="entry name" value="ADXRDTASE"/>
</dbReference>
<dbReference type="EMBL" id="CP086360">
    <property type="protein sequence ID" value="UNI22095.1"/>
    <property type="molecule type" value="Genomic_DNA"/>
</dbReference>
<dbReference type="GeneID" id="72069964"/>
<dbReference type="EC" id="1.18.1.6" evidence="8"/>